<dbReference type="Pfam" id="PF03619">
    <property type="entry name" value="Solute_trans_a"/>
    <property type="match status" value="1"/>
</dbReference>
<feature type="transmembrane region" description="Helical" evidence="6">
    <location>
        <begin position="6"/>
        <end position="26"/>
    </location>
</feature>
<reference evidence="8" key="1">
    <citation type="journal article" date="2016" name="Nat. Biotechnol.">
        <title>Sequencing wild and cultivated cassava and related species reveals extensive interspecific hybridization and genetic diversity.</title>
        <authorList>
            <person name="Bredeson J.V."/>
            <person name="Lyons J.B."/>
            <person name="Prochnik S.E."/>
            <person name="Wu G.A."/>
            <person name="Ha C.M."/>
            <person name="Edsinger-Gonzales E."/>
            <person name="Grimwood J."/>
            <person name="Schmutz J."/>
            <person name="Rabbi I.Y."/>
            <person name="Egesi C."/>
            <person name="Nauluvula P."/>
            <person name="Lebot V."/>
            <person name="Ndunguru J."/>
            <person name="Mkamilo G."/>
            <person name="Bart R.S."/>
            <person name="Setter T.L."/>
            <person name="Gleadow R.M."/>
            <person name="Kulakow P."/>
            <person name="Ferguson M.E."/>
            <person name="Rounsley S."/>
            <person name="Rokhsar D.S."/>
        </authorList>
    </citation>
    <scope>NUCLEOTIDE SEQUENCE [LARGE SCALE GENOMIC DNA]</scope>
    <source>
        <strain evidence="8">cv. AM560-2</strain>
    </source>
</reference>
<dbReference type="Gramene" id="Manes.08G105800.1.v8.1">
    <property type="protein sequence ID" value="Manes.08G105800.1.v8.1.CDS"/>
    <property type="gene ID" value="Manes.08G105800.v8.1"/>
</dbReference>
<evidence type="ECO:0000256" key="5">
    <source>
        <dbReference type="SAM" id="MobiDB-lite"/>
    </source>
</evidence>
<protein>
    <submittedName>
        <fullName evidence="7">Uncharacterized protein</fullName>
    </submittedName>
</protein>
<keyword evidence="8" id="KW-1185">Reference proteome</keyword>
<dbReference type="SMART" id="SM01417">
    <property type="entry name" value="Solute_trans_a"/>
    <property type="match status" value="1"/>
</dbReference>
<dbReference type="GO" id="GO:0022857">
    <property type="term" value="F:transmembrane transporter activity"/>
    <property type="evidence" value="ECO:0000318"/>
    <property type="project" value="GO_Central"/>
</dbReference>
<evidence type="ECO:0000256" key="6">
    <source>
        <dbReference type="SAM" id="Phobius"/>
    </source>
</evidence>
<evidence type="ECO:0000256" key="4">
    <source>
        <dbReference type="ARBA" id="ARBA00023136"/>
    </source>
</evidence>
<dbReference type="InterPro" id="IPR005178">
    <property type="entry name" value="Ostalpha/TMEM184C"/>
</dbReference>
<feature type="transmembrane region" description="Helical" evidence="6">
    <location>
        <begin position="137"/>
        <end position="156"/>
    </location>
</feature>
<feature type="transmembrane region" description="Helical" evidence="6">
    <location>
        <begin position="83"/>
        <end position="104"/>
    </location>
</feature>
<keyword evidence="4 6" id="KW-0472">Membrane</keyword>
<dbReference type="EMBL" id="CM004394">
    <property type="protein sequence ID" value="OAY43887.1"/>
    <property type="molecule type" value="Genomic_DNA"/>
</dbReference>
<comment type="caution">
    <text evidence="7">The sequence shown here is derived from an EMBL/GenBank/DDBJ whole genome shotgun (WGS) entry which is preliminary data.</text>
</comment>
<feature type="transmembrane region" description="Helical" evidence="6">
    <location>
        <begin position="208"/>
        <end position="230"/>
    </location>
</feature>
<proteinExistence type="predicted"/>
<dbReference type="GO" id="GO:0016020">
    <property type="term" value="C:membrane"/>
    <property type="evidence" value="ECO:0000318"/>
    <property type="project" value="GO_Central"/>
</dbReference>
<dbReference type="OrthoDB" id="5348404at2759"/>
<name>A0A2C9VF58_MANES</name>
<gene>
    <name evidence="7" type="ORF">MANES_08G105800v8</name>
</gene>
<dbReference type="STRING" id="3983.A0A2C9VF58"/>
<feature type="transmembrane region" description="Helical" evidence="6">
    <location>
        <begin position="242"/>
        <end position="264"/>
    </location>
</feature>
<sequence>MAGLVPMYYSVIAFFCSAGAIALAVFHIYRHLLNYTEPTYQRFIVRIIFMVPVYALMSFLSLILPTSSIYFNSIREVYEAWVIYNFLSLCLAWVGGPGAVVLSLSGRVLKPSMCLMTCCLPPIPLDGRFIRRCKQGCLQFVILKPILVAVTLIFYAKGKYKDGNFSPNQSYLYLTITYTISYTMALYALALFYVACKDLLQPFNPVPKFVIIKSVVFLTYWQGVLVFLAAKSKFIKNAEEAAQFQNFIICVEMLIAAVGHLFAFPYKEYAGANIGGSCGFSGSLAHALKLNDFYHDTVHQFAPTYHDYVLYNHSEGDEGTRKYRSRTFVPTGQEMDAVRRNKLMFGNKLDEIQLSSHSSSGTSTPKNITPVPDSTNSETMKSSLLVDASNSLSVPYDMSLIDMDMSNYPEKVPAANVTGIRQG</sequence>
<dbReference type="PANTHER" id="PTHR23423">
    <property type="entry name" value="ORGANIC SOLUTE TRANSPORTER-RELATED"/>
    <property type="match status" value="1"/>
</dbReference>
<feature type="transmembrane region" description="Helical" evidence="6">
    <location>
        <begin position="176"/>
        <end position="196"/>
    </location>
</feature>
<keyword evidence="3 6" id="KW-1133">Transmembrane helix</keyword>
<dbReference type="Proteomes" id="UP000091857">
    <property type="component" value="Chromosome 8"/>
</dbReference>
<feature type="region of interest" description="Disordered" evidence="5">
    <location>
        <begin position="354"/>
        <end position="378"/>
    </location>
</feature>
<dbReference type="AlphaFoldDB" id="A0A2C9VF58"/>
<comment type="subcellular location">
    <subcellularLocation>
        <location evidence="1">Membrane</location>
        <topology evidence="1">Multi-pass membrane protein</topology>
    </subcellularLocation>
</comment>
<dbReference type="OMA" id="IIKPIMA"/>
<feature type="transmembrane region" description="Helical" evidence="6">
    <location>
        <begin position="47"/>
        <end position="71"/>
    </location>
</feature>
<feature type="compositionally biased region" description="Low complexity" evidence="5">
    <location>
        <begin position="355"/>
        <end position="364"/>
    </location>
</feature>
<evidence type="ECO:0000256" key="2">
    <source>
        <dbReference type="ARBA" id="ARBA00022692"/>
    </source>
</evidence>
<evidence type="ECO:0000256" key="1">
    <source>
        <dbReference type="ARBA" id="ARBA00004141"/>
    </source>
</evidence>
<keyword evidence="2 6" id="KW-0812">Transmembrane</keyword>
<accession>A0A2C9VF58</accession>
<organism evidence="7 8">
    <name type="scientific">Manihot esculenta</name>
    <name type="common">Cassava</name>
    <name type="synonym">Jatropha manihot</name>
    <dbReference type="NCBI Taxonomy" id="3983"/>
    <lineage>
        <taxon>Eukaryota</taxon>
        <taxon>Viridiplantae</taxon>
        <taxon>Streptophyta</taxon>
        <taxon>Embryophyta</taxon>
        <taxon>Tracheophyta</taxon>
        <taxon>Spermatophyta</taxon>
        <taxon>Magnoliopsida</taxon>
        <taxon>eudicotyledons</taxon>
        <taxon>Gunneridae</taxon>
        <taxon>Pentapetalae</taxon>
        <taxon>rosids</taxon>
        <taxon>fabids</taxon>
        <taxon>Malpighiales</taxon>
        <taxon>Euphorbiaceae</taxon>
        <taxon>Crotonoideae</taxon>
        <taxon>Manihoteae</taxon>
        <taxon>Manihot</taxon>
    </lineage>
</organism>
<evidence type="ECO:0000256" key="3">
    <source>
        <dbReference type="ARBA" id="ARBA00022989"/>
    </source>
</evidence>
<evidence type="ECO:0000313" key="8">
    <source>
        <dbReference type="Proteomes" id="UP000091857"/>
    </source>
</evidence>
<evidence type="ECO:0000313" key="7">
    <source>
        <dbReference type="EMBL" id="OAY43887.1"/>
    </source>
</evidence>